<keyword evidence="8" id="KW-0636">Prenylation</keyword>
<dbReference type="NCBIfam" id="TIGR00231">
    <property type="entry name" value="small_GTP"/>
    <property type="match status" value="1"/>
</dbReference>
<dbReference type="PANTHER" id="PTHR47979">
    <property type="entry name" value="DRAB11-RELATED"/>
    <property type="match status" value="1"/>
</dbReference>
<dbReference type="Proteomes" id="UP000008021">
    <property type="component" value="Chromosome 4"/>
</dbReference>
<evidence type="ECO:0000256" key="2">
    <source>
        <dbReference type="ARBA" id="ARBA00006270"/>
    </source>
</evidence>
<dbReference type="Pfam" id="PF00071">
    <property type="entry name" value="Ras"/>
    <property type="match status" value="1"/>
</dbReference>
<evidence type="ECO:0000313" key="12">
    <source>
        <dbReference type="Proteomes" id="UP000008021"/>
    </source>
</evidence>
<evidence type="ECO:0000256" key="10">
    <source>
        <dbReference type="SAM" id="MobiDB-lite"/>
    </source>
</evidence>
<reference evidence="11" key="2">
    <citation type="submission" date="2018-05" db="EMBL/GenBank/DDBJ databases">
        <title>OmerRS3 (Oryza meridionalis Reference Sequence Version 3).</title>
        <authorList>
            <person name="Zhang J."/>
            <person name="Kudrna D."/>
            <person name="Lee S."/>
            <person name="Talag J."/>
            <person name="Welchert J."/>
            <person name="Wing R.A."/>
        </authorList>
    </citation>
    <scope>NUCLEOTIDE SEQUENCE [LARGE SCALE GENOMIC DNA]</scope>
    <source>
        <strain evidence="11">cv. OR44</strain>
    </source>
</reference>
<comment type="subcellular location">
    <subcellularLocation>
        <location evidence="1">Endoplasmic reticulum membrane</location>
        <topology evidence="1">Lipid-anchor</topology>
    </subcellularLocation>
    <subcellularLocation>
        <location evidence="9">Golgi apparatus membrane</location>
        <topology evidence="9">Lipid-anchor</topology>
    </subcellularLocation>
</comment>
<reference evidence="11" key="1">
    <citation type="submission" date="2015-04" db="UniProtKB">
        <authorList>
            <consortium name="EnsemblPlants"/>
        </authorList>
    </citation>
    <scope>IDENTIFICATION</scope>
</reference>
<dbReference type="PROSITE" id="PS51419">
    <property type="entry name" value="RAB"/>
    <property type="match status" value="1"/>
</dbReference>
<dbReference type="InterPro" id="IPR001806">
    <property type="entry name" value="Small_GTPase"/>
</dbReference>
<dbReference type="SMART" id="SM00173">
    <property type="entry name" value="RAS"/>
    <property type="match status" value="1"/>
</dbReference>
<evidence type="ECO:0000256" key="1">
    <source>
        <dbReference type="ARBA" id="ARBA00004628"/>
    </source>
</evidence>
<dbReference type="InterPro" id="IPR027417">
    <property type="entry name" value="P-loop_NTPase"/>
</dbReference>
<dbReference type="SMART" id="SM00175">
    <property type="entry name" value="RAB"/>
    <property type="match status" value="1"/>
</dbReference>
<evidence type="ECO:0000256" key="7">
    <source>
        <dbReference type="ARBA" id="ARBA00023288"/>
    </source>
</evidence>
<dbReference type="SUPFAM" id="SSF52540">
    <property type="entry name" value="P-loop containing nucleoside triphosphate hydrolases"/>
    <property type="match status" value="1"/>
</dbReference>
<evidence type="ECO:0000313" key="11">
    <source>
        <dbReference type="EnsemblPlants" id="OMERI04G13450.4"/>
    </source>
</evidence>
<dbReference type="GO" id="GO:0000139">
    <property type="term" value="C:Golgi membrane"/>
    <property type="evidence" value="ECO:0007669"/>
    <property type="project" value="UniProtKB-SubCell"/>
</dbReference>
<dbReference type="CDD" id="cd01866">
    <property type="entry name" value="Rab2"/>
    <property type="match status" value="1"/>
</dbReference>
<dbReference type="InterPro" id="IPR050209">
    <property type="entry name" value="Rab_GTPases_membrane_traffic"/>
</dbReference>
<proteinExistence type="inferred from homology"/>
<accession>A0A0E0DF64</accession>
<dbReference type="GO" id="GO:0005789">
    <property type="term" value="C:endoplasmic reticulum membrane"/>
    <property type="evidence" value="ECO:0007669"/>
    <property type="project" value="UniProtKB-SubCell"/>
</dbReference>
<dbReference type="Gene3D" id="3.40.50.300">
    <property type="entry name" value="P-loop containing nucleotide triphosphate hydrolases"/>
    <property type="match status" value="1"/>
</dbReference>
<keyword evidence="12" id="KW-1185">Reference proteome</keyword>
<keyword evidence="6" id="KW-0472">Membrane</keyword>
<dbReference type="FunFam" id="3.40.50.300:FF:000263">
    <property type="entry name" value="Ras-related protein RABB1c"/>
    <property type="match status" value="1"/>
</dbReference>
<evidence type="ECO:0000256" key="4">
    <source>
        <dbReference type="ARBA" id="ARBA00023034"/>
    </source>
</evidence>
<name>A0A0E0DF64_9ORYZ</name>
<dbReference type="GO" id="GO:0005525">
    <property type="term" value="F:GTP binding"/>
    <property type="evidence" value="ECO:0007669"/>
    <property type="project" value="UniProtKB-KW"/>
</dbReference>
<dbReference type="AlphaFoldDB" id="A0A0E0DF64"/>
<comment type="similarity">
    <text evidence="2">Belongs to the small GTPase superfamily. Rab family.</text>
</comment>
<dbReference type="PROSITE" id="PS51421">
    <property type="entry name" value="RAS"/>
    <property type="match status" value="1"/>
</dbReference>
<dbReference type="PRINTS" id="PR00449">
    <property type="entry name" value="RASTRNSFRMNG"/>
</dbReference>
<evidence type="ECO:0000256" key="6">
    <source>
        <dbReference type="ARBA" id="ARBA00023136"/>
    </source>
</evidence>
<dbReference type="GO" id="GO:0003924">
    <property type="term" value="F:GTPase activity"/>
    <property type="evidence" value="ECO:0007669"/>
    <property type="project" value="InterPro"/>
</dbReference>
<dbReference type="STRING" id="40149.A0A0E0DF64"/>
<organism evidence="11">
    <name type="scientific">Oryza meridionalis</name>
    <dbReference type="NCBI Taxonomy" id="40149"/>
    <lineage>
        <taxon>Eukaryota</taxon>
        <taxon>Viridiplantae</taxon>
        <taxon>Streptophyta</taxon>
        <taxon>Embryophyta</taxon>
        <taxon>Tracheophyta</taxon>
        <taxon>Spermatophyta</taxon>
        <taxon>Magnoliopsida</taxon>
        <taxon>Liliopsida</taxon>
        <taxon>Poales</taxon>
        <taxon>Poaceae</taxon>
        <taxon>BOP clade</taxon>
        <taxon>Oryzoideae</taxon>
        <taxon>Oryzeae</taxon>
        <taxon>Oryzinae</taxon>
        <taxon>Oryza</taxon>
    </lineage>
</organism>
<dbReference type="SMART" id="SM00174">
    <property type="entry name" value="RHO"/>
    <property type="match status" value="1"/>
</dbReference>
<evidence type="ECO:0000256" key="9">
    <source>
        <dbReference type="ARBA" id="ARBA00037794"/>
    </source>
</evidence>
<protein>
    <submittedName>
        <fullName evidence="11">Uncharacterized protein</fullName>
    </submittedName>
</protein>
<keyword evidence="7" id="KW-0449">Lipoprotein</keyword>
<dbReference type="HOGENOM" id="CLU_079757_0_0_1"/>
<keyword evidence="5" id="KW-0342">GTP-binding</keyword>
<keyword evidence="4" id="KW-0333">Golgi apparatus</keyword>
<evidence type="ECO:0000256" key="3">
    <source>
        <dbReference type="ARBA" id="ARBA00022741"/>
    </source>
</evidence>
<evidence type="ECO:0000256" key="8">
    <source>
        <dbReference type="ARBA" id="ARBA00023289"/>
    </source>
</evidence>
<evidence type="ECO:0000256" key="5">
    <source>
        <dbReference type="ARBA" id="ARBA00023134"/>
    </source>
</evidence>
<dbReference type="SMART" id="SM00176">
    <property type="entry name" value="RAN"/>
    <property type="match status" value="1"/>
</dbReference>
<dbReference type="Gramene" id="OMERI04G13450.4">
    <property type="protein sequence ID" value="OMERI04G13450.4"/>
    <property type="gene ID" value="OMERI04G13450"/>
</dbReference>
<sequence>MSYAYLFKYIIIGDTGVGKSCLLLQFTDKRFQPVHDLTIGVEFGARMITVDSRPVKLQIWDTAGQESFRSITRSYYRGAAGALLVYDITRRETFNHLASWLEDARQHANANMTIMLVGNKSDLSHRRAVSYEEGEQFAKEHGLIFMEASAKTAQNVEEAFVKTAGAIYKKIQDGVFDLSNEANGIKLGYTVPGQSGGAGSSSSQGGVVAAEVLEALVAVAEDAEAEEDADEEGHHQDHQQVAPHPLPVELELAHASPLHCCTPLSPDSPSCTPFLSERSRCMHKCRPCASPGWHGIRSVASGTS</sequence>
<dbReference type="PROSITE" id="PS51420">
    <property type="entry name" value="RHO"/>
    <property type="match status" value="1"/>
</dbReference>
<dbReference type="InterPro" id="IPR005225">
    <property type="entry name" value="Small_GTP-bd"/>
</dbReference>
<feature type="compositionally biased region" description="Acidic residues" evidence="10">
    <location>
        <begin position="222"/>
        <end position="231"/>
    </location>
</feature>
<dbReference type="EnsemblPlants" id="OMERI04G13450.4">
    <property type="protein sequence ID" value="OMERI04G13450.4"/>
    <property type="gene ID" value="OMERI04G13450"/>
</dbReference>
<keyword evidence="3" id="KW-0547">Nucleotide-binding</keyword>
<feature type="region of interest" description="Disordered" evidence="10">
    <location>
        <begin position="222"/>
        <end position="241"/>
    </location>
</feature>